<dbReference type="AlphaFoldDB" id="A0A285GNH7"/>
<proteinExistence type="inferred from homology"/>
<name>A0A285GNH7_9FIRM</name>
<evidence type="ECO:0000256" key="6">
    <source>
        <dbReference type="RuleBase" id="RU003862"/>
    </source>
</evidence>
<keyword evidence="4 6" id="KW-0274">FAD</keyword>
<reference evidence="8" key="1">
    <citation type="submission" date="2017-09" db="EMBL/GenBank/DDBJ databases">
        <authorList>
            <person name="Varghese N."/>
            <person name="Submissions S."/>
        </authorList>
    </citation>
    <scope>NUCLEOTIDE SEQUENCE [LARGE SCALE GENOMIC DNA]</scope>
    <source>
        <strain evidence="8">MSL47</strain>
    </source>
</reference>
<dbReference type="Gene3D" id="3.20.20.220">
    <property type="match status" value="1"/>
</dbReference>
<keyword evidence="5 6" id="KW-0560">Oxidoreductase</keyword>
<comment type="cofactor">
    <cofactor evidence="1 6">
        <name>FAD</name>
        <dbReference type="ChEBI" id="CHEBI:57692"/>
    </cofactor>
</comment>
<dbReference type="Pfam" id="PF02219">
    <property type="entry name" value="MTHFR"/>
    <property type="match status" value="1"/>
</dbReference>
<evidence type="ECO:0000256" key="1">
    <source>
        <dbReference type="ARBA" id="ARBA00001974"/>
    </source>
</evidence>
<dbReference type="OrthoDB" id="4367389at2"/>
<evidence type="ECO:0000256" key="4">
    <source>
        <dbReference type="ARBA" id="ARBA00022827"/>
    </source>
</evidence>
<comment type="pathway">
    <text evidence="2 6">One-carbon metabolism; tetrahydrofolate interconversion.</text>
</comment>
<dbReference type="Proteomes" id="UP000219573">
    <property type="component" value="Unassembled WGS sequence"/>
</dbReference>
<evidence type="ECO:0000256" key="5">
    <source>
        <dbReference type="ARBA" id="ARBA00023002"/>
    </source>
</evidence>
<sequence>MSLKDKILNKESGIILYGLTPPKEKNSSDKIAEISQKQISRIKDLKIDGLVLYDIQDESDRVKEERPFPFLPTVDPAIYSSNYLDELKIPKIVYRCVGKYSKDQFSKWLTSDIETDRFSVFVGAASKKQDVNLKLREAYELREKLNPKLLLGGVTIPERHCISEDEHLRVLSKVESGCKFFVSQAVYNLDYSKNFLSDYYHYCQENNLEMVPIIFTFTPCGSKKTLEFMKWLGINIAKWLENDLLNSEDILEQSLNSSKKNFKELLDYALEKGIPIGCNIESLSIRKAEIEASIELAEFVKNTFEKKAK</sequence>
<keyword evidence="3 6" id="KW-0285">Flavoprotein</keyword>
<dbReference type="STRING" id="1413210.U472_08815"/>
<dbReference type="EMBL" id="OBDZ01000009">
    <property type="protein sequence ID" value="SNY25107.1"/>
    <property type="molecule type" value="Genomic_DNA"/>
</dbReference>
<gene>
    <name evidence="7" type="ORF">SAMN06265827_10930</name>
</gene>
<evidence type="ECO:0000256" key="3">
    <source>
        <dbReference type="ARBA" id="ARBA00022630"/>
    </source>
</evidence>
<protein>
    <recommendedName>
        <fullName evidence="6">Methylenetetrahydrofolate reductase</fullName>
    </recommendedName>
</protein>
<dbReference type="InterPro" id="IPR003171">
    <property type="entry name" value="Mehydrof_redctse-like"/>
</dbReference>
<comment type="similarity">
    <text evidence="6">Belongs to the methylenetetrahydrofolate reductase family.</text>
</comment>
<organism evidence="7 8">
    <name type="scientific">Orenia metallireducens</name>
    <dbReference type="NCBI Taxonomy" id="1413210"/>
    <lineage>
        <taxon>Bacteria</taxon>
        <taxon>Bacillati</taxon>
        <taxon>Bacillota</taxon>
        <taxon>Clostridia</taxon>
        <taxon>Halanaerobiales</taxon>
        <taxon>Halobacteroidaceae</taxon>
        <taxon>Orenia</taxon>
    </lineage>
</organism>
<keyword evidence="8" id="KW-1185">Reference proteome</keyword>
<evidence type="ECO:0000313" key="8">
    <source>
        <dbReference type="Proteomes" id="UP000219573"/>
    </source>
</evidence>
<dbReference type="RefSeq" id="WP_097017481.1">
    <property type="nucleotide sequence ID" value="NZ_OBDZ01000009.1"/>
</dbReference>
<dbReference type="GO" id="GO:0035999">
    <property type="term" value="P:tetrahydrofolate interconversion"/>
    <property type="evidence" value="ECO:0007669"/>
    <property type="project" value="UniProtKB-UniPathway"/>
</dbReference>
<dbReference type="UniPathway" id="UPA00193"/>
<accession>A0A285GNH7</accession>
<evidence type="ECO:0000313" key="7">
    <source>
        <dbReference type="EMBL" id="SNY25107.1"/>
    </source>
</evidence>
<evidence type="ECO:0000256" key="2">
    <source>
        <dbReference type="ARBA" id="ARBA00004777"/>
    </source>
</evidence>
<dbReference type="GO" id="GO:0004489">
    <property type="term" value="F:methylenetetrahydrofolate reductase [NAD(P)H] activity"/>
    <property type="evidence" value="ECO:0007669"/>
    <property type="project" value="InterPro"/>
</dbReference>
<dbReference type="GO" id="GO:0006555">
    <property type="term" value="P:methionine metabolic process"/>
    <property type="evidence" value="ECO:0007669"/>
    <property type="project" value="InterPro"/>
</dbReference>
<dbReference type="InterPro" id="IPR029041">
    <property type="entry name" value="FAD-linked_oxidoreductase-like"/>
</dbReference>
<dbReference type="SUPFAM" id="SSF51730">
    <property type="entry name" value="FAD-linked oxidoreductase"/>
    <property type="match status" value="1"/>
</dbReference>